<evidence type="ECO:0000259" key="2">
    <source>
        <dbReference type="Pfam" id="PF13568"/>
    </source>
</evidence>
<feature type="domain" description="Outer membrane protein beta-barrel" evidence="2">
    <location>
        <begin position="43"/>
        <end position="182"/>
    </location>
</feature>
<accession>A0A3D8LDY3</accession>
<sequence>MRKILLLPLFLFFSFTGFAQVEGPTTVQQNHNLLSGLDAPNEGIGIKAGVNFSRVHGSDKDNLGNVSGHTNFHAGVFAQFAFGEFFSIQPEVLYSRTGYERNDSTFRFNYFDVPVLAVFNISDNFSVHLGPQVGLMIASKEEGNEIDLGPYNTFSYGAAAGLEGRINRFRLGARYVHGLADLRKEDDAGNSINQDIKNGVIQVYIGIGF</sequence>
<proteinExistence type="predicted"/>
<dbReference type="SUPFAM" id="SSF56925">
    <property type="entry name" value="OMPA-like"/>
    <property type="match status" value="1"/>
</dbReference>
<dbReference type="Gene3D" id="2.40.160.20">
    <property type="match status" value="1"/>
</dbReference>
<gene>
    <name evidence="3" type="ORF">DXT99_08415</name>
</gene>
<keyword evidence="1" id="KW-0732">Signal</keyword>
<protein>
    <submittedName>
        <fullName evidence="3">PorT family protein</fullName>
    </submittedName>
</protein>
<evidence type="ECO:0000313" key="4">
    <source>
        <dbReference type="Proteomes" id="UP000256708"/>
    </source>
</evidence>
<dbReference type="InterPro" id="IPR025665">
    <property type="entry name" value="Beta-barrel_OMP_2"/>
</dbReference>
<feature type="signal peptide" evidence="1">
    <location>
        <begin position="1"/>
        <end position="19"/>
    </location>
</feature>
<dbReference type="InterPro" id="IPR011250">
    <property type="entry name" value="OMP/PagP_B-barrel"/>
</dbReference>
<dbReference type="OrthoDB" id="947434at2"/>
<dbReference type="RefSeq" id="WP_115565101.1">
    <property type="nucleotide sequence ID" value="NZ_QRGR01000008.1"/>
</dbReference>
<name>A0A3D8LDY3_9BACT</name>
<comment type="caution">
    <text evidence="3">The sequence shown here is derived from an EMBL/GenBank/DDBJ whole genome shotgun (WGS) entry which is preliminary data.</text>
</comment>
<dbReference type="Pfam" id="PF13568">
    <property type="entry name" value="OMP_b-brl_2"/>
    <property type="match status" value="1"/>
</dbReference>
<organism evidence="3 4">
    <name type="scientific">Pontibacter diazotrophicus</name>
    <dbReference type="NCBI Taxonomy" id="1400979"/>
    <lineage>
        <taxon>Bacteria</taxon>
        <taxon>Pseudomonadati</taxon>
        <taxon>Bacteroidota</taxon>
        <taxon>Cytophagia</taxon>
        <taxon>Cytophagales</taxon>
        <taxon>Hymenobacteraceae</taxon>
        <taxon>Pontibacter</taxon>
    </lineage>
</organism>
<reference evidence="4" key="1">
    <citation type="submission" date="2018-08" db="EMBL/GenBank/DDBJ databases">
        <authorList>
            <person name="Liu Z.-W."/>
            <person name="Du Z.-J."/>
        </authorList>
    </citation>
    <scope>NUCLEOTIDE SEQUENCE [LARGE SCALE GENOMIC DNA]</scope>
    <source>
        <strain evidence="4">H4X</strain>
    </source>
</reference>
<evidence type="ECO:0000256" key="1">
    <source>
        <dbReference type="SAM" id="SignalP"/>
    </source>
</evidence>
<evidence type="ECO:0000313" key="3">
    <source>
        <dbReference type="EMBL" id="RDV15506.1"/>
    </source>
</evidence>
<dbReference type="Proteomes" id="UP000256708">
    <property type="component" value="Unassembled WGS sequence"/>
</dbReference>
<dbReference type="EMBL" id="QRGR01000008">
    <property type="protein sequence ID" value="RDV15506.1"/>
    <property type="molecule type" value="Genomic_DNA"/>
</dbReference>
<keyword evidence="4" id="KW-1185">Reference proteome</keyword>
<feature type="chain" id="PRO_5017768159" evidence="1">
    <location>
        <begin position="20"/>
        <end position="209"/>
    </location>
</feature>
<dbReference type="AlphaFoldDB" id="A0A3D8LDY3"/>